<accession>A0A0D2B805</accession>
<protein>
    <recommendedName>
        <fullName evidence="1">DUF4440 domain-containing protein</fullName>
    </recommendedName>
</protein>
<name>A0A0D2B805_9EURO</name>
<dbReference type="Pfam" id="PF14534">
    <property type="entry name" value="DUF4440"/>
    <property type="match status" value="1"/>
</dbReference>
<dbReference type="HOGENOM" id="CLU_120072_0_0_1"/>
<dbReference type="GeneID" id="27334863"/>
<reference evidence="2 3" key="1">
    <citation type="submission" date="2015-01" db="EMBL/GenBank/DDBJ databases">
        <title>The Genome Sequence of Exophiala spinifera CBS89968.</title>
        <authorList>
            <consortium name="The Broad Institute Genomics Platform"/>
            <person name="Cuomo C."/>
            <person name="de Hoog S."/>
            <person name="Gorbushina A."/>
            <person name="Stielow B."/>
            <person name="Teixiera M."/>
            <person name="Abouelleil A."/>
            <person name="Chapman S.B."/>
            <person name="Priest M."/>
            <person name="Young S.K."/>
            <person name="Wortman J."/>
            <person name="Nusbaum C."/>
            <person name="Birren B."/>
        </authorList>
    </citation>
    <scope>NUCLEOTIDE SEQUENCE [LARGE SCALE GENOMIC DNA]</scope>
    <source>
        <strain evidence="2 3">CBS 89968</strain>
    </source>
</reference>
<dbReference type="OrthoDB" id="2865667at2759"/>
<sequence>MDPAMLTEMVLDLEDQTWRALMHRGVDLLPFLSADCVMLFPMGLKVSATTEPRLEDVLKSEAFVPWRRYRLSEVEVRPLGPEAAIITYRVKATRQHITPDDDDERQDEFRALISSTWHKDPEAGKWVMCVHQQTPYEHEV</sequence>
<keyword evidence="3" id="KW-1185">Reference proteome</keyword>
<dbReference type="SUPFAM" id="SSF54427">
    <property type="entry name" value="NTF2-like"/>
    <property type="match status" value="1"/>
</dbReference>
<dbReference type="Gene3D" id="3.10.450.50">
    <property type="match status" value="1"/>
</dbReference>
<organism evidence="2 3">
    <name type="scientific">Exophiala spinifera</name>
    <dbReference type="NCBI Taxonomy" id="91928"/>
    <lineage>
        <taxon>Eukaryota</taxon>
        <taxon>Fungi</taxon>
        <taxon>Dikarya</taxon>
        <taxon>Ascomycota</taxon>
        <taxon>Pezizomycotina</taxon>
        <taxon>Eurotiomycetes</taxon>
        <taxon>Chaetothyriomycetidae</taxon>
        <taxon>Chaetothyriales</taxon>
        <taxon>Herpotrichiellaceae</taxon>
        <taxon>Exophiala</taxon>
    </lineage>
</organism>
<proteinExistence type="predicted"/>
<feature type="domain" description="DUF4440" evidence="1">
    <location>
        <begin position="10"/>
        <end position="128"/>
    </location>
</feature>
<evidence type="ECO:0000313" key="3">
    <source>
        <dbReference type="Proteomes" id="UP000053328"/>
    </source>
</evidence>
<gene>
    <name evidence="2" type="ORF">PV08_07780</name>
</gene>
<dbReference type="InterPro" id="IPR027843">
    <property type="entry name" value="DUF4440"/>
</dbReference>
<evidence type="ECO:0000259" key="1">
    <source>
        <dbReference type="Pfam" id="PF14534"/>
    </source>
</evidence>
<dbReference type="InterPro" id="IPR032710">
    <property type="entry name" value="NTF2-like_dom_sf"/>
</dbReference>
<dbReference type="VEuPathDB" id="FungiDB:PV08_07780"/>
<dbReference type="Proteomes" id="UP000053328">
    <property type="component" value="Unassembled WGS sequence"/>
</dbReference>
<dbReference type="EMBL" id="KN847496">
    <property type="protein sequence ID" value="KIW14993.1"/>
    <property type="molecule type" value="Genomic_DNA"/>
</dbReference>
<evidence type="ECO:0000313" key="2">
    <source>
        <dbReference type="EMBL" id="KIW14993.1"/>
    </source>
</evidence>
<dbReference type="RefSeq" id="XP_016235209.1">
    <property type="nucleotide sequence ID" value="XM_016382107.1"/>
</dbReference>
<dbReference type="AlphaFoldDB" id="A0A0D2B805"/>